<evidence type="ECO:0000256" key="2">
    <source>
        <dbReference type="ARBA" id="ARBA00022475"/>
    </source>
</evidence>
<name>A0A937FAE1_9BACT</name>
<dbReference type="EMBL" id="JAESIY010000011">
    <property type="protein sequence ID" value="MBL3658246.1"/>
    <property type="molecule type" value="Genomic_DNA"/>
</dbReference>
<dbReference type="InterPro" id="IPR051599">
    <property type="entry name" value="Cell_Envelope_Assoc"/>
</dbReference>
<keyword evidence="11" id="KW-1185">Reference proteome</keyword>
<evidence type="ECO:0000259" key="9">
    <source>
        <dbReference type="Pfam" id="PF02698"/>
    </source>
</evidence>
<gene>
    <name evidence="10" type="ORF">JL102_18990</name>
</gene>
<sequence>MNILKSFLKVFAFLFIFLLLIVLVTNLWIYFATKDQIYTDMQDLPTEDVGLVLGTSNYLMNGDPNPFFRERMKTAAKLYKIGKIKHILVSGDNRSRYYNEPIKMRRALIKLGVPADAITLDYAGLRTLDSIVRCKKIFGQDHIIIITQSFHGLRALFISNYYDIEAVVMGADNISISMMNVKMREYLARTLAVWDLYIVKKEPKFLGEKETLNF</sequence>
<keyword evidence="3" id="KW-0997">Cell inner membrane</keyword>
<evidence type="ECO:0000256" key="7">
    <source>
        <dbReference type="ARBA" id="ARBA00037355"/>
    </source>
</evidence>
<comment type="subcellular location">
    <subcellularLocation>
        <location evidence="1">Cell inner membrane</location>
        <topology evidence="1">Single-pass membrane protein</topology>
    </subcellularLocation>
</comment>
<reference evidence="10" key="1">
    <citation type="submission" date="2021-01" db="EMBL/GenBank/DDBJ databases">
        <title>Fulvivirga kasyanovii gen. nov., sp nov., a novel member of the phylum Bacteroidetes isolated from seawater in a mussel farm.</title>
        <authorList>
            <person name="Zhao L.-H."/>
            <person name="Wang Z.-J."/>
        </authorList>
    </citation>
    <scope>NUCLEOTIDE SEQUENCE</scope>
    <source>
        <strain evidence="10">2943</strain>
    </source>
</reference>
<feature type="transmembrane region" description="Helical" evidence="8">
    <location>
        <begin position="7"/>
        <end position="31"/>
    </location>
</feature>
<accession>A0A937FAE1</accession>
<keyword evidence="6 8" id="KW-0472">Membrane</keyword>
<evidence type="ECO:0000256" key="5">
    <source>
        <dbReference type="ARBA" id="ARBA00022989"/>
    </source>
</evidence>
<comment type="caution">
    <text evidence="10">The sequence shown here is derived from an EMBL/GenBank/DDBJ whole genome shotgun (WGS) entry which is preliminary data.</text>
</comment>
<protein>
    <submittedName>
        <fullName evidence="10">YdcF family protein</fullName>
    </submittedName>
</protein>
<dbReference type="InterPro" id="IPR003848">
    <property type="entry name" value="DUF218"/>
</dbReference>
<dbReference type="CDD" id="cd06259">
    <property type="entry name" value="YdcF-like"/>
    <property type="match status" value="1"/>
</dbReference>
<comment type="function">
    <text evidence="7">Participates in the barrier function of the cell envelope.</text>
</comment>
<keyword evidence="5 8" id="KW-1133">Transmembrane helix</keyword>
<evidence type="ECO:0000313" key="10">
    <source>
        <dbReference type="EMBL" id="MBL3658246.1"/>
    </source>
</evidence>
<evidence type="ECO:0000313" key="11">
    <source>
        <dbReference type="Proteomes" id="UP000659388"/>
    </source>
</evidence>
<keyword evidence="4 8" id="KW-0812">Transmembrane</keyword>
<dbReference type="RefSeq" id="WP_202246038.1">
    <property type="nucleotide sequence ID" value="NZ_JAESIY010000011.1"/>
</dbReference>
<dbReference type="PANTHER" id="PTHR30336:SF0">
    <property type="entry name" value="PROTEIN SANA"/>
    <property type="match status" value="1"/>
</dbReference>
<proteinExistence type="predicted"/>
<organism evidence="10 11">
    <name type="scientific">Fulvivirga sediminis</name>
    <dbReference type="NCBI Taxonomy" id="2803949"/>
    <lineage>
        <taxon>Bacteria</taxon>
        <taxon>Pseudomonadati</taxon>
        <taxon>Bacteroidota</taxon>
        <taxon>Cytophagia</taxon>
        <taxon>Cytophagales</taxon>
        <taxon>Fulvivirgaceae</taxon>
        <taxon>Fulvivirga</taxon>
    </lineage>
</organism>
<evidence type="ECO:0000256" key="8">
    <source>
        <dbReference type="SAM" id="Phobius"/>
    </source>
</evidence>
<feature type="domain" description="DUF218" evidence="9">
    <location>
        <begin position="49"/>
        <end position="187"/>
    </location>
</feature>
<evidence type="ECO:0000256" key="4">
    <source>
        <dbReference type="ARBA" id="ARBA00022692"/>
    </source>
</evidence>
<evidence type="ECO:0000256" key="1">
    <source>
        <dbReference type="ARBA" id="ARBA00004377"/>
    </source>
</evidence>
<dbReference type="PANTHER" id="PTHR30336">
    <property type="entry name" value="INNER MEMBRANE PROTEIN, PROBABLE PERMEASE"/>
    <property type="match status" value="1"/>
</dbReference>
<evidence type="ECO:0000256" key="6">
    <source>
        <dbReference type="ARBA" id="ARBA00023136"/>
    </source>
</evidence>
<keyword evidence="2" id="KW-1003">Cell membrane</keyword>
<evidence type="ECO:0000256" key="3">
    <source>
        <dbReference type="ARBA" id="ARBA00022519"/>
    </source>
</evidence>
<dbReference type="Pfam" id="PF02698">
    <property type="entry name" value="DUF218"/>
    <property type="match status" value="1"/>
</dbReference>
<dbReference type="AlphaFoldDB" id="A0A937FAE1"/>
<dbReference type="Proteomes" id="UP000659388">
    <property type="component" value="Unassembled WGS sequence"/>
</dbReference>
<dbReference type="GO" id="GO:0005886">
    <property type="term" value="C:plasma membrane"/>
    <property type="evidence" value="ECO:0007669"/>
    <property type="project" value="UniProtKB-SubCell"/>
</dbReference>